<feature type="domain" description="Velvet" evidence="1">
    <location>
        <begin position="31"/>
        <end position="93"/>
    </location>
</feature>
<dbReference type="Pfam" id="PF11754">
    <property type="entry name" value="Velvet"/>
    <property type="match status" value="1"/>
</dbReference>
<dbReference type="EMBL" id="JABEXW010000788">
    <property type="protein sequence ID" value="KAF4955215.1"/>
    <property type="molecule type" value="Genomic_DNA"/>
</dbReference>
<dbReference type="Proteomes" id="UP000622797">
    <property type="component" value="Unassembled WGS sequence"/>
</dbReference>
<keyword evidence="3" id="KW-1185">Reference proteome</keyword>
<dbReference type="Gene3D" id="2.60.40.3960">
    <property type="entry name" value="Velvet domain"/>
    <property type="match status" value="1"/>
</dbReference>
<organism evidence="2 3">
    <name type="scientific">Fusarium sarcochroum</name>
    <dbReference type="NCBI Taxonomy" id="1208366"/>
    <lineage>
        <taxon>Eukaryota</taxon>
        <taxon>Fungi</taxon>
        <taxon>Dikarya</taxon>
        <taxon>Ascomycota</taxon>
        <taxon>Pezizomycotina</taxon>
        <taxon>Sordariomycetes</taxon>
        <taxon>Hypocreomycetidae</taxon>
        <taxon>Hypocreales</taxon>
        <taxon>Nectriaceae</taxon>
        <taxon>Fusarium</taxon>
        <taxon>Fusarium lateritium species complex</taxon>
    </lineage>
</organism>
<evidence type="ECO:0000259" key="1">
    <source>
        <dbReference type="Pfam" id="PF11754"/>
    </source>
</evidence>
<evidence type="ECO:0000313" key="2">
    <source>
        <dbReference type="EMBL" id="KAF4955215.1"/>
    </source>
</evidence>
<sequence length="111" mass="12180">MQSLDVTKAICEGKGCNSGIEHRVVVDHEPELTVLQQPVAAAQSNGPHDKNGVAIDPFPIVELTFEGLQEAWRQGHNELNTYKYIMHCSVLGASDTGNAWGYSMKSIYTSF</sequence>
<comment type="caution">
    <text evidence="2">The sequence shown here is derived from an EMBL/GenBank/DDBJ whole genome shotgun (WGS) entry which is preliminary data.</text>
</comment>
<evidence type="ECO:0000313" key="3">
    <source>
        <dbReference type="Proteomes" id="UP000622797"/>
    </source>
</evidence>
<dbReference type="InterPro" id="IPR038491">
    <property type="entry name" value="Velvet_dom_sf"/>
</dbReference>
<protein>
    <recommendedName>
        <fullName evidence="1">Velvet domain-containing protein</fullName>
    </recommendedName>
</protein>
<name>A0A8H4TC42_9HYPO</name>
<dbReference type="InterPro" id="IPR037525">
    <property type="entry name" value="Velvet_dom"/>
</dbReference>
<proteinExistence type="predicted"/>
<gene>
    <name evidence="2" type="ORF">FSARC_11920</name>
</gene>
<reference evidence="2" key="2">
    <citation type="submission" date="2020-05" db="EMBL/GenBank/DDBJ databases">
        <authorList>
            <person name="Kim H.-S."/>
            <person name="Proctor R.H."/>
            <person name="Brown D.W."/>
        </authorList>
    </citation>
    <scope>NUCLEOTIDE SEQUENCE</scope>
    <source>
        <strain evidence="2">NRRL 20472</strain>
    </source>
</reference>
<accession>A0A8H4TC42</accession>
<reference evidence="2" key="1">
    <citation type="journal article" date="2020" name="BMC Genomics">
        <title>Correction to: Identification and distribution of gene clusters required for synthesis of sphingolipid metabolism inhibitors in diverse species of the filamentous fungus Fusarium.</title>
        <authorList>
            <person name="Kim H.S."/>
            <person name="Lohmar J.M."/>
            <person name="Busman M."/>
            <person name="Brown D.W."/>
            <person name="Naumann T.A."/>
            <person name="Divon H.H."/>
            <person name="Lysoe E."/>
            <person name="Uhlig S."/>
            <person name="Proctor R.H."/>
        </authorList>
    </citation>
    <scope>NUCLEOTIDE SEQUENCE</scope>
    <source>
        <strain evidence="2">NRRL 20472</strain>
    </source>
</reference>
<dbReference type="AlphaFoldDB" id="A0A8H4TC42"/>